<gene>
    <name evidence="4" type="ORF">ACFQS9_23110</name>
</gene>
<dbReference type="InterPro" id="IPR050109">
    <property type="entry name" value="HTH-type_TetR-like_transc_reg"/>
</dbReference>
<evidence type="ECO:0000259" key="3">
    <source>
        <dbReference type="PROSITE" id="PS50977"/>
    </source>
</evidence>
<dbReference type="PANTHER" id="PTHR30055:SF226">
    <property type="entry name" value="HTH-TYPE TRANSCRIPTIONAL REGULATOR PKSA"/>
    <property type="match status" value="1"/>
</dbReference>
<dbReference type="RefSeq" id="WP_378408889.1">
    <property type="nucleotide sequence ID" value="NZ_JBHTCS010000028.1"/>
</dbReference>
<sequence length="233" mass="24637">MAVGATDAGGGRWGDHNAERRRQILEAAIAVIGESPPGADIPVQLIADRAGVKRSVIYRHFADRQDLDHRIREFAVQQATAQLVPALSLEGSLEDAIFHVVDTYVRMVAANPRMHEWIERGPGSEAPSGQALVAGTKAAIATQLGEMVTLVAAMLGQSDPAIDSGAFGVVSMVDGMVTRWLDTSPSGLDAARLADLLTSSIWYLIDGHARARGVVLDPKAQIADLLGAASNRG</sequence>
<evidence type="ECO:0000256" key="1">
    <source>
        <dbReference type="ARBA" id="ARBA00023125"/>
    </source>
</evidence>
<reference evidence="5" key="1">
    <citation type="journal article" date="2019" name="Int. J. Syst. Evol. Microbiol.">
        <title>The Global Catalogue of Microorganisms (GCM) 10K type strain sequencing project: providing services to taxonomists for standard genome sequencing and annotation.</title>
        <authorList>
            <consortium name="The Broad Institute Genomics Platform"/>
            <consortium name="The Broad Institute Genome Sequencing Center for Infectious Disease"/>
            <person name="Wu L."/>
            <person name="Ma J."/>
        </authorList>
    </citation>
    <scope>NUCLEOTIDE SEQUENCE [LARGE SCALE GENOMIC DNA]</scope>
    <source>
        <strain evidence="5">ICMP 19430</strain>
    </source>
</reference>
<organism evidence="4 5">
    <name type="scientific">Rhodococcus daqingensis</name>
    <dbReference type="NCBI Taxonomy" id="2479363"/>
    <lineage>
        <taxon>Bacteria</taxon>
        <taxon>Bacillati</taxon>
        <taxon>Actinomycetota</taxon>
        <taxon>Actinomycetes</taxon>
        <taxon>Mycobacteriales</taxon>
        <taxon>Nocardiaceae</taxon>
        <taxon>Rhodococcus</taxon>
    </lineage>
</organism>
<dbReference type="InterPro" id="IPR036271">
    <property type="entry name" value="Tet_transcr_reg_TetR-rel_C_sf"/>
</dbReference>
<feature type="DNA-binding region" description="H-T-H motif" evidence="2">
    <location>
        <begin position="42"/>
        <end position="61"/>
    </location>
</feature>
<keyword evidence="5" id="KW-1185">Reference proteome</keyword>
<proteinExistence type="predicted"/>
<feature type="domain" description="HTH tetR-type" evidence="3">
    <location>
        <begin position="18"/>
        <end position="79"/>
    </location>
</feature>
<evidence type="ECO:0000313" key="4">
    <source>
        <dbReference type="EMBL" id="MFC7450793.1"/>
    </source>
</evidence>
<dbReference type="InterPro" id="IPR009057">
    <property type="entry name" value="Homeodomain-like_sf"/>
</dbReference>
<name>A0ABW2S3R3_9NOCA</name>
<accession>A0ABW2S3R3</accession>
<dbReference type="Proteomes" id="UP001596484">
    <property type="component" value="Unassembled WGS sequence"/>
</dbReference>
<dbReference type="SUPFAM" id="SSF46689">
    <property type="entry name" value="Homeodomain-like"/>
    <property type="match status" value="1"/>
</dbReference>
<comment type="caution">
    <text evidence="4">The sequence shown here is derived from an EMBL/GenBank/DDBJ whole genome shotgun (WGS) entry which is preliminary data.</text>
</comment>
<dbReference type="Gene3D" id="1.10.357.10">
    <property type="entry name" value="Tetracycline Repressor, domain 2"/>
    <property type="match status" value="1"/>
</dbReference>
<evidence type="ECO:0000256" key="2">
    <source>
        <dbReference type="PROSITE-ProRule" id="PRU00335"/>
    </source>
</evidence>
<dbReference type="Pfam" id="PF00440">
    <property type="entry name" value="TetR_N"/>
    <property type="match status" value="1"/>
</dbReference>
<evidence type="ECO:0000313" key="5">
    <source>
        <dbReference type="Proteomes" id="UP001596484"/>
    </source>
</evidence>
<protein>
    <submittedName>
        <fullName evidence="4">TetR/AcrR family transcriptional regulator</fullName>
    </submittedName>
</protein>
<keyword evidence="1 2" id="KW-0238">DNA-binding</keyword>
<dbReference type="PANTHER" id="PTHR30055">
    <property type="entry name" value="HTH-TYPE TRANSCRIPTIONAL REGULATOR RUTR"/>
    <property type="match status" value="1"/>
</dbReference>
<dbReference type="SUPFAM" id="SSF48498">
    <property type="entry name" value="Tetracyclin repressor-like, C-terminal domain"/>
    <property type="match status" value="1"/>
</dbReference>
<dbReference type="InterPro" id="IPR001647">
    <property type="entry name" value="HTH_TetR"/>
</dbReference>
<dbReference type="EMBL" id="JBHTCS010000028">
    <property type="protein sequence ID" value="MFC7450793.1"/>
    <property type="molecule type" value="Genomic_DNA"/>
</dbReference>
<dbReference type="PROSITE" id="PS50977">
    <property type="entry name" value="HTH_TETR_2"/>
    <property type="match status" value="1"/>
</dbReference>